<dbReference type="PROSITE" id="PS51257">
    <property type="entry name" value="PROKAR_LIPOPROTEIN"/>
    <property type="match status" value="1"/>
</dbReference>
<reference evidence="2 3" key="1">
    <citation type="submission" date="2019-12" db="EMBL/GenBank/DDBJ databases">
        <title>Novel species isolated from a subtropical stream in China.</title>
        <authorList>
            <person name="Lu H."/>
        </authorList>
    </citation>
    <scope>NUCLEOTIDE SEQUENCE [LARGE SCALE GENOMIC DNA]</scope>
    <source>
        <strain evidence="2 3">FT55W</strain>
    </source>
</reference>
<keyword evidence="1" id="KW-0732">Signal</keyword>
<dbReference type="Proteomes" id="UP000450012">
    <property type="component" value="Unassembled WGS sequence"/>
</dbReference>
<dbReference type="RefSeq" id="WP_161012937.1">
    <property type="nucleotide sequence ID" value="NZ_WWCK01000002.1"/>
</dbReference>
<dbReference type="EMBL" id="WWCK01000002">
    <property type="protein sequence ID" value="MYM66347.1"/>
    <property type="molecule type" value="Genomic_DNA"/>
</dbReference>
<gene>
    <name evidence="2" type="ORF">GTP45_05790</name>
</gene>
<evidence type="ECO:0000313" key="2">
    <source>
        <dbReference type="EMBL" id="MYM66347.1"/>
    </source>
</evidence>
<comment type="caution">
    <text evidence="2">The sequence shown here is derived from an EMBL/GenBank/DDBJ whole genome shotgun (WGS) entry which is preliminary data.</text>
</comment>
<feature type="chain" id="PRO_5030526689" description="Lipoprotein" evidence="1">
    <location>
        <begin position="19"/>
        <end position="106"/>
    </location>
</feature>
<proteinExistence type="predicted"/>
<evidence type="ECO:0008006" key="4">
    <source>
        <dbReference type="Google" id="ProtNLM"/>
    </source>
</evidence>
<protein>
    <recommendedName>
        <fullName evidence="4">Lipoprotein</fullName>
    </recommendedName>
</protein>
<organism evidence="2 3">
    <name type="scientific">Duganella rivi</name>
    <dbReference type="NCBI Taxonomy" id="2666083"/>
    <lineage>
        <taxon>Bacteria</taxon>
        <taxon>Pseudomonadati</taxon>
        <taxon>Pseudomonadota</taxon>
        <taxon>Betaproteobacteria</taxon>
        <taxon>Burkholderiales</taxon>
        <taxon>Oxalobacteraceae</taxon>
        <taxon>Telluria group</taxon>
        <taxon>Duganella</taxon>
    </lineage>
</organism>
<feature type="signal peptide" evidence="1">
    <location>
        <begin position="1"/>
        <end position="18"/>
    </location>
</feature>
<accession>A0A7X4GPM0</accession>
<keyword evidence="3" id="KW-1185">Reference proteome</keyword>
<sequence length="106" mass="11132">MHRILPLACLLLSGCALTWVSPDGTRNVLGLAHVSVPPAIAPAATGADWIRVRSVGLAFSRTPLGSALDIGYSDNTLAGIHQHSCVRIEPPFTLSGEEHASNLPAR</sequence>
<evidence type="ECO:0000256" key="1">
    <source>
        <dbReference type="SAM" id="SignalP"/>
    </source>
</evidence>
<name>A0A7X4GPM0_9BURK</name>
<dbReference type="AlphaFoldDB" id="A0A7X4GPM0"/>
<evidence type="ECO:0000313" key="3">
    <source>
        <dbReference type="Proteomes" id="UP000450012"/>
    </source>
</evidence>